<gene>
    <name evidence="2" type="ORF">U732_3098</name>
</gene>
<feature type="transmembrane region" description="Helical" evidence="1">
    <location>
        <begin position="119"/>
        <end position="136"/>
    </location>
</feature>
<dbReference type="PANTHER" id="PTHR41771">
    <property type="entry name" value="MEMBRANE PROTEIN-RELATED"/>
    <property type="match status" value="1"/>
</dbReference>
<dbReference type="STRING" id="29341.RSJ17_09185"/>
<feature type="transmembrane region" description="Helical" evidence="1">
    <location>
        <begin position="339"/>
        <end position="360"/>
    </location>
</feature>
<organism evidence="2 3">
    <name type="scientific">Clostridium argentinense CDC 2741</name>
    <dbReference type="NCBI Taxonomy" id="1418104"/>
    <lineage>
        <taxon>Bacteria</taxon>
        <taxon>Bacillati</taxon>
        <taxon>Bacillota</taxon>
        <taxon>Clostridia</taxon>
        <taxon>Eubacteriales</taxon>
        <taxon>Clostridiaceae</taxon>
        <taxon>Clostridium</taxon>
    </lineage>
</organism>
<name>A0A0C1UJT9_9CLOT</name>
<keyword evidence="1" id="KW-1133">Transmembrane helix</keyword>
<dbReference type="Proteomes" id="UP000031366">
    <property type="component" value="Unassembled WGS sequence"/>
</dbReference>
<dbReference type="InterPro" id="IPR012507">
    <property type="entry name" value="YibE_F"/>
</dbReference>
<dbReference type="Pfam" id="PF07907">
    <property type="entry name" value="YibE_F"/>
    <property type="match status" value="1"/>
</dbReference>
<sequence>MKSFSFSKIIFTILLFFIIFLLSPFHINMSKNNSFTNEEFNKAVIKEVLNSDSSDIEKVKVIVKDGVYKGREFIVDNTLSLNNNLLSLKKNDRVLLLIQGSDEENLNITIYQYIRQKKLLFLVFFFILLVLIVGGIKGVNALLSVAFTIYVISTLLLPGLISGYNPITLTIICSLIIAFFSLIIQNGVSKKTLASFIGTLGGVTIAGIVTAIMSKSLQISINVEEGIQLLRIPQKISFNFQSILFSSVVIGALGANIDMSMSVATAMNEIKESNKDITRQALINCGMNVGRDVIGTMSNTLILAYAGSSLVSLMIFMAHNVDFTYIINLEDISIEVLRSLAGSIGVILSVPLTVFTRAFMD</sequence>
<evidence type="ECO:0000313" key="2">
    <source>
        <dbReference type="EMBL" id="KIE47545.1"/>
    </source>
</evidence>
<dbReference type="PANTHER" id="PTHR41771:SF1">
    <property type="entry name" value="MEMBRANE PROTEIN"/>
    <property type="match status" value="1"/>
</dbReference>
<keyword evidence="1" id="KW-0812">Transmembrane</keyword>
<dbReference type="EMBL" id="AYSO01000014">
    <property type="protein sequence ID" value="KIE47545.1"/>
    <property type="molecule type" value="Genomic_DNA"/>
</dbReference>
<feature type="transmembrane region" description="Helical" evidence="1">
    <location>
        <begin position="6"/>
        <end position="25"/>
    </location>
</feature>
<feature type="transmembrane region" description="Helical" evidence="1">
    <location>
        <begin position="238"/>
        <end position="257"/>
    </location>
</feature>
<feature type="transmembrane region" description="Helical" evidence="1">
    <location>
        <begin position="302"/>
        <end position="327"/>
    </location>
</feature>
<protein>
    <submittedName>
        <fullName evidence="2">YibE/F-like family protein</fullName>
    </submittedName>
</protein>
<keyword evidence="1" id="KW-0472">Membrane</keyword>
<proteinExistence type="predicted"/>
<reference evidence="2 3" key="1">
    <citation type="journal article" date="2015" name="Infect. Genet. Evol.">
        <title>Genomic sequences of six botulinum neurotoxin-producing strains representing three clostridial species illustrate the mobility and diversity of botulinum neurotoxin genes.</title>
        <authorList>
            <person name="Smith T.J."/>
            <person name="Hill K.K."/>
            <person name="Xie G."/>
            <person name="Foley B.T."/>
            <person name="Williamson C.H."/>
            <person name="Foster J.T."/>
            <person name="Johnson S.L."/>
            <person name="Chertkov O."/>
            <person name="Teshima H."/>
            <person name="Gibbons H.S."/>
            <person name="Johnsky L.A."/>
            <person name="Karavis M.A."/>
            <person name="Smith L.A."/>
        </authorList>
    </citation>
    <scope>NUCLEOTIDE SEQUENCE [LARGE SCALE GENOMIC DNA]</scope>
    <source>
        <strain evidence="2 3">CDC 2741</strain>
    </source>
</reference>
<feature type="transmembrane region" description="Helical" evidence="1">
    <location>
        <begin position="196"/>
        <end position="217"/>
    </location>
</feature>
<accession>A0A0C1UJT9</accession>
<keyword evidence="3" id="KW-1185">Reference proteome</keyword>
<evidence type="ECO:0000256" key="1">
    <source>
        <dbReference type="SAM" id="Phobius"/>
    </source>
</evidence>
<comment type="caution">
    <text evidence="2">The sequence shown here is derived from an EMBL/GenBank/DDBJ whole genome shotgun (WGS) entry which is preliminary data.</text>
</comment>
<dbReference type="AlphaFoldDB" id="A0A0C1UJT9"/>
<evidence type="ECO:0000313" key="3">
    <source>
        <dbReference type="Proteomes" id="UP000031366"/>
    </source>
</evidence>
<feature type="transmembrane region" description="Helical" evidence="1">
    <location>
        <begin position="167"/>
        <end position="184"/>
    </location>
</feature>